<dbReference type="EMBL" id="BMNA01000003">
    <property type="protein sequence ID" value="GGM00061.1"/>
    <property type="molecule type" value="Genomic_DNA"/>
</dbReference>
<gene>
    <name evidence="2" type="ORF">GCM10011594_20130</name>
</gene>
<dbReference type="InterPro" id="IPR029063">
    <property type="entry name" value="SAM-dependent_MTases_sf"/>
</dbReference>
<sequence length="260" mass="28461">MADWDGAGYERVSRLQRTMAERALAGLAVRGDEACLDVGCGDGYVTRRLAALVPRGSVLGVDPSPRMLDRAAAAPAGPGAPVTYRLQDVRDLDDVRRYDLVVSFNALHWVPEQREALRRLAAAVRNDGRLVLQQVCAGPRPSLESVAVEVCRSPRWAAAFAGWTPPFVHVDPAGYPDLARSAGLTVTRLEVRDESWDWDTRRGFADWCAVGFGDWTRRLDATDATSWVDDVVAAYEPVAGAPGRFRFLQLRAELVPTSSV</sequence>
<dbReference type="CDD" id="cd02440">
    <property type="entry name" value="AdoMet_MTases"/>
    <property type="match status" value="1"/>
</dbReference>
<accession>A0A917SVN0</accession>
<evidence type="ECO:0000313" key="2">
    <source>
        <dbReference type="EMBL" id="GGM00061.1"/>
    </source>
</evidence>
<keyword evidence="2" id="KW-0489">Methyltransferase</keyword>
<reference evidence="2" key="2">
    <citation type="submission" date="2020-09" db="EMBL/GenBank/DDBJ databases">
        <authorList>
            <person name="Sun Q."/>
            <person name="Zhou Y."/>
        </authorList>
    </citation>
    <scope>NUCLEOTIDE SEQUENCE</scope>
    <source>
        <strain evidence="2">CGMCC 4.7308</strain>
    </source>
</reference>
<feature type="domain" description="Methyltransferase type 12" evidence="1">
    <location>
        <begin position="36"/>
        <end position="130"/>
    </location>
</feature>
<protein>
    <submittedName>
        <fullName evidence="2">SAM-dependent methyltransferase</fullName>
    </submittedName>
</protein>
<dbReference type="Proteomes" id="UP000655208">
    <property type="component" value="Unassembled WGS sequence"/>
</dbReference>
<dbReference type="PANTHER" id="PTHR43861">
    <property type="entry name" value="TRANS-ACONITATE 2-METHYLTRANSFERASE-RELATED"/>
    <property type="match status" value="1"/>
</dbReference>
<keyword evidence="3" id="KW-1185">Reference proteome</keyword>
<dbReference type="GO" id="GO:0008168">
    <property type="term" value="F:methyltransferase activity"/>
    <property type="evidence" value="ECO:0007669"/>
    <property type="project" value="UniProtKB-KW"/>
</dbReference>
<dbReference type="InterPro" id="IPR013217">
    <property type="entry name" value="Methyltransf_12"/>
</dbReference>
<dbReference type="Pfam" id="PF08242">
    <property type="entry name" value="Methyltransf_12"/>
    <property type="match status" value="1"/>
</dbReference>
<dbReference type="SUPFAM" id="SSF53335">
    <property type="entry name" value="S-adenosyl-L-methionine-dependent methyltransferases"/>
    <property type="match status" value="1"/>
</dbReference>
<dbReference type="AlphaFoldDB" id="A0A917SVN0"/>
<organism evidence="2 3">
    <name type="scientific">Nakamurella endophytica</name>
    <dbReference type="NCBI Taxonomy" id="1748367"/>
    <lineage>
        <taxon>Bacteria</taxon>
        <taxon>Bacillati</taxon>
        <taxon>Actinomycetota</taxon>
        <taxon>Actinomycetes</taxon>
        <taxon>Nakamurellales</taxon>
        <taxon>Nakamurellaceae</taxon>
        <taxon>Nakamurella</taxon>
    </lineage>
</organism>
<dbReference type="PANTHER" id="PTHR43861:SF1">
    <property type="entry name" value="TRANS-ACONITATE 2-METHYLTRANSFERASE"/>
    <property type="match status" value="1"/>
</dbReference>
<evidence type="ECO:0000259" key="1">
    <source>
        <dbReference type="Pfam" id="PF08242"/>
    </source>
</evidence>
<keyword evidence="2" id="KW-0808">Transferase</keyword>
<comment type="caution">
    <text evidence="2">The sequence shown here is derived from an EMBL/GenBank/DDBJ whole genome shotgun (WGS) entry which is preliminary data.</text>
</comment>
<dbReference type="GO" id="GO:0032259">
    <property type="term" value="P:methylation"/>
    <property type="evidence" value="ECO:0007669"/>
    <property type="project" value="UniProtKB-KW"/>
</dbReference>
<reference evidence="2" key="1">
    <citation type="journal article" date="2014" name="Int. J. Syst. Evol. Microbiol.">
        <title>Complete genome sequence of Corynebacterium casei LMG S-19264T (=DSM 44701T), isolated from a smear-ripened cheese.</title>
        <authorList>
            <consortium name="US DOE Joint Genome Institute (JGI-PGF)"/>
            <person name="Walter F."/>
            <person name="Albersmeier A."/>
            <person name="Kalinowski J."/>
            <person name="Ruckert C."/>
        </authorList>
    </citation>
    <scope>NUCLEOTIDE SEQUENCE</scope>
    <source>
        <strain evidence="2">CGMCC 4.7308</strain>
    </source>
</reference>
<proteinExistence type="predicted"/>
<evidence type="ECO:0000313" key="3">
    <source>
        <dbReference type="Proteomes" id="UP000655208"/>
    </source>
</evidence>
<dbReference type="Gene3D" id="3.40.50.150">
    <property type="entry name" value="Vaccinia Virus protein VP39"/>
    <property type="match status" value="1"/>
</dbReference>
<dbReference type="RefSeq" id="WP_188941352.1">
    <property type="nucleotide sequence ID" value="NZ_BMNA01000003.1"/>
</dbReference>
<name>A0A917SVN0_9ACTN</name>